<dbReference type="EMBL" id="BK061762">
    <property type="protein sequence ID" value="DAZ90697.1"/>
    <property type="molecule type" value="Viral_cRNA"/>
</dbReference>
<evidence type="ECO:0000256" key="7">
    <source>
        <dbReference type="ARBA" id="ARBA00023274"/>
    </source>
</evidence>
<keyword evidence="6 9" id="KW-0543">Viral nucleoprotein</keyword>
<evidence type="ECO:0000256" key="5">
    <source>
        <dbReference type="ARBA" id="ARBA00022884"/>
    </source>
</evidence>
<comment type="subcellular location">
    <subcellularLocation>
        <location evidence="9">Virion</location>
    </subcellularLocation>
    <subcellularLocation>
        <location evidence="9">Host cytoplasm</location>
    </subcellularLocation>
</comment>
<keyword evidence="5 9" id="KW-0694">RNA-binding</keyword>
<comment type="similarity">
    <text evidence="9">Belongs to the nucleorhabdovirus nucleocapsid protein family.</text>
</comment>
<evidence type="ECO:0000256" key="3">
    <source>
        <dbReference type="ARBA" id="ARBA00022561"/>
    </source>
</evidence>
<evidence type="ECO:0000256" key="6">
    <source>
        <dbReference type="ARBA" id="ARBA00023086"/>
    </source>
</evidence>
<evidence type="ECO:0000256" key="4">
    <source>
        <dbReference type="ARBA" id="ARBA00022844"/>
    </source>
</evidence>
<evidence type="ECO:0000256" key="1">
    <source>
        <dbReference type="ARBA" id="ARBA00014389"/>
    </source>
</evidence>
<dbReference type="GO" id="GO:1990904">
    <property type="term" value="C:ribonucleoprotein complex"/>
    <property type="evidence" value="ECO:0007669"/>
    <property type="project" value="UniProtKB-UniRule"/>
</dbReference>
<keyword evidence="2 9" id="KW-1139">Helical capsid protein</keyword>
<comment type="function">
    <text evidence="9">Encapsidates the genome, protecting it from nucleases. The encapsidated genomic RNA is termed the nucleocapsid (NC) and serves as template for viral transcription and replication.</text>
</comment>
<proteinExistence type="inferred from homology"/>
<sequence length="341" mass="38631">MPGLRLKTYGTSELVNISRDFWRTLSQEVSSRSVGYLLLLAWNIRSPTTQGETVYTTDMYFRTGNDIQIDHLSDKVIATGTKELPDLKGIANEDLVKCSCYIAASLLRLFTKMPGTWELAYVKHLKEGYFKFYKEPYPILNFSPDGNCIEGICQTLQNVTIMKGTLGRFLYSYYYLEDGKGLCTMLFEQHIGLTGMHAFNLFLRVAISMNVTAKELTLACWHRMTKIPLGAIMDILSGPASEIGKAKSPNERGTWRYSRLFGNEYFMSIQSKHCGVLICTLAILCELMGQAGNQDIHKIASISRIPDEAKEQYRTWATRIHHFFTSSDDAAENNPFTKIVN</sequence>
<dbReference type="GO" id="GO:0019029">
    <property type="term" value="C:helical viral capsid"/>
    <property type="evidence" value="ECO:0007669"/>
    <property type="project" value="UniProtKB-UniRule"/>
</dbReference>
<dbReference type="InterPro" id="IPR004902">
    <property type="entry name" value="Rhabdo_ncap_2"/>
</dbReference>
<dbReference type="GO" id="GO:0003723">
    <property type="term" value="F:RNA binding"/>
    <property type="evidence" value="ECO:0007669"/>
    <property type="project" value="UniProtKB-UniRule"/>
</dbReference>
<organism evidence="10">
    <name type="scientific">Cucumis virus 1</name>
    <dbReference type="NCBI Taxonomy" id="2977964"/>
    <lineage>
        <taxon>Viruses</taxon>
        <taxon>Riboviria</taxon>
        <taxon>Orthornavirae</taxon>
        <taxon>Negarnaviricota</taxon>
        <taxon>Haploviricotina</taxon>
        <taxon>Monjiviricetes</taxon>
        <taxon>Mononegavirales</taxon>
        <taxon>Rhabdoviridae</taxon>
        <taxon>Betarhabdovirinae</taxon>
        <taxon>Varicosavirus</taxon>
        <taxon>Varicosavirus cucumis</taxon>
    </lineage>
</organism>
<keyword evidence="9" id="KW-1035">Host cytoplasm</keyword>
<keyword evidence="7 9" id="KW-0687">Ribonucleoprotein</keyword>
<accession>A0A9N6YJC3</accession>
<keyword evidence="3 9" id="KW-0167">Capsid protein</keyword>
<name>A0A9N6YJC3_9RHAB</name>
<protein>
    <recommendedName>
        <fullName evidence="1 9">Nucleoprotein</fullName>
        <shortName evidence="9">NP</shortName>
        <shortName evidence="9">Protein N</shortName>
    </recommendedName>
    <alternativeName>
        <fullName evidence="8 9">Nucleocapsid protein</fullName>
    </alternativeName>
</protein>
<reference evidence="10" key="1">
    <citation type="journal article" date="2022" name="bioRxiv">
        <title>Unlocking the hidden genetic diversity of varicosaviruses, the neglected plant rhabdoviruses.</title>
        <authorList>
            <person name="Bejerman N."/>
            <person name="Dietzgen R.G."/>
            <person name="Debat H."/>
        </authorList>
    </citation>
    <scope>NUCLEOTIDE SEQUENCE</scope>
</reference>
<dbReference type="GO" id="GO:0019013">
    <property type="term" value="C:viral nucleocapsid"/>
    <property type="evidence" value="ECO:0007669"/>
    <property type="project" value="UniProtKB-UniRule"/>
</dbReference>
<dbReference type="Pfam" id="PF03216">
    <property type="entry name" value="Rhabdo_ncap_2"/>
    <property type="match status" value="1"/>
</dbReference>
<evidence type="ECO:0000313" key="10">
    <source>
        <dbReference type="EMBL" id="DAZ90697.1"/>
    </source>
</evidence>
<evidence type="ECO:0000256" key="2">
    <source>
        <dbReference type="ARBA" id="ARBA00022497"/>
    </source>
</evidence>
<dbReference type="GO" id="GO:0030430">
    <property type="term" value="C:host cell cytoplasm"/>
    <property type="evidence" value="ECO:0007669"/>
    <property type="project" value="UniProtKB-SubCell"/>
</dbReference>
<evidence type="ECO:0000256" key="9">
    <source>
        <dbReference type="RuleBase" id="RU369108"/>
    </source>
</evidence>
<comment type="subunit">
    <text evidence="9">Homomultimerizes to form the nucleocapsid. Binds to viral genomic RNA.</text>
</comment>
<keyword evidence="4 9" id="KW-0946">Virion</keyword>
<evidence type="ECO:0000256" key="8">
    <source>
        <dbReference type="ARBA" id="ARBA00033344"/>
    </source>
</evidence>